<dbReference type="InterPro" id="IPR010636">
    <property type="entry name" value="Class_II_hydrophobin"/>
</dbReference>
<evidence type="ECO:0000313" key="8">
    <source>
        <dbReference type="Proteomes" id="UP001287286"/>
    </source>
</evidence>
<evidence type="ECO:0000256" key="2">
    <source>
        <dbReference type="ARBA" id="ARBA00009576"/>
    </source>
</evidence>
<feature type="chain" id="PRO_5015477153" evidence="4">
    <location>
        <begin position="18"/>
        <end position="107"/>
    </location>
</feature>
<evidence type="ECO:0000256" key="3">
    <source>
        <dbReference type="ARBA" id="ARBA00023157"/>
    </source>
</evidence>
<gene>
    <name evidence="6" type="ORF">PCL_03980</name>
    <name evidence="5" type="ORF">Purlil1_3477</name>
</gene>
<reference evidence="6" key="1">
    <citation type="submission" date="2015-05" db="EMBL/GenBank/DDBJ databases">
        <authorList>
            <person name="Wang D.B."/>
            <person name="Wang M."/>
        </authorList>
    </citation>
    <scope>NUCLEOTIDE SEQUENCE</scope>
    <source>
        <strain evidence="6">36-1</strain>
    </source>
</reference>
<dbReference type="Proteomes" id="UP000245956">
    <property type="component" value="Unassembled WGS sequence"/>
</dbReference>
<sequence length="107" mass="10787">MKFSAATVLASLAGAMAAPGQQVQALDRRSGGGVCQGQFKNAVCCSEAATISGTLAIGLECESAPGTPTNATQFASECKKEKKTHALCCVLRVGTVAALPCEPVTQA</sequence>
<reference evidence="5" key="3">
    <citation type="submission" date="2023-11" db="EMBL/GenBank/DDBJ databases">
        <authorList>
            <person name="Beijen E."/>
            <person name="Ohm R.A."/>
        </authorList>
    </citation>
    <scope>NUCLEOTIDE SEQUENCE</scope>
    <source>
        <strain evidence="5">CBS 150709</strain>
    </source>
</reference>
<name>A0A2U3EQK2_PURLI</name>
<dbReference type="Gene3D" id="3.20.120.10">
    <property type="entry name" value="Hydrophobin"/>
    <property type="match status" value="1"/>
</dbReference>
<dbReference type="SUPFAM" id="SSF101751">
    <property type="entry name" value="Hydrophobin II, HfbII"/>
    <property type="match status" value="1"/>
</dbReference>
<dbReference type="InterPro" id="IPR036686">
    <property type="entry name" value="Class_II_Hydrophobin_sf"/>
</dbReference>
<comment type="similarity">
    <text evidence="2">Belongs to the cerato-ulmin hydrophobin family.</text>
</comment>
<evidence type="ECO:0000256" key="4">
    <source>
        <dbReference type="SAM" id="SignalP"/>
    </source>
</evidence>
<evidence type="ECO:0000313" key="5">
    <source>
        <dbReference type="EMBL" id="KAK4092224.1"/>
    </source>
</evidence>
<protein>
    <submittedName>
        <fullName evidence="5">Fungal hydrophobin</fullName>
    </submittedName>
</protein>
<dbReference type="AlphaFoldDB" id="A0A2U3EQK2"/>
<evidence type="ECO:0000313" key="6">
    <source>
        <dbReference type="EMBL" id="PWI76786.1"/>
    </source>
</evidence>
<evidence type="ECO:0000313" key="7">
    <source>
        <dbReference type="Proteomes" id="UP000245956"/>
    </source>
</evidence>
<reference evidence="5 8" key="4">
    <citation type="journal article" date="2024" name="Microbiol. Resour. Announc.">
        <title>Genome annotations for the ascomycete fungi Trichoderma harzianum, Trichoderma aggressivum, and Purpureocillium lilacinum.</title>
        <authorList>
            <person name="Beijen E.P.W."/>
            <person name="Ohm R.A."/>
        </authorList>
    </citation>
    <scope>NUCLEOTIDE SEQUENCE [LARGE SCALE GENOMIC DNA]</scope>
    <source>
        <strain evidence="5 8">CBS 150709</strain>
    </source>
</reference>
<dbReference type="Pfam" id="PF06766">
    <property type="entry name" value="Hydrophobin_2"/>
    <property type="match status" value="1"/>
</dbReference>
<dbReference type="EMBL" id="JAWRVI010000009">
    <property type="protein sequence ID" value="KAK4092224.1"/>
    <property type="molecule type" value="Genomic_DNA"/>
</dbReference>
<organism evidence="6 7">
    <name type="scientific">Purpureocillium lilacinum</name>
    <name type="common">Paecilomyces lilacinus</name>
    <dbReference type="NCBI Taxonomy" id="33203"/>
    <lineage>
        <taxon>Eukaryota</taxon>
        <taxon>Fungi</taxon>
        <taxon>Dikarya</taxon>
        <taxon>Ascomycota</taxon>
        <taxon>Pezizomycotina</taxon>
        <taxon>Sordariomycetes</taxon>
        <taxon>Hypocreomycetidae</taxon>
        <taxon>Hypocreales</taxon>
        <taxon>Ophiocordycipitaceae</taxon>
        <taxon>Purpureocillium</taxon>
    </lineage>
</organism>
<dbReference type="GO" id="GO:0005576">
    <property type="term" value="C:extracellular region"/>
    <property type="evidence" value="ECO:0007669"/>
    <property type="project" value="InterPro"/>
</dbReference>
<comment type="caution">
    <text evidence="6">The sequence shown here is derived from an EMBL/GenBank/DDBJ whole genome shotgun (WGS) entry which is preliminary data.</text>
</comment>
<accession>A0A2U3EQK2</accession>
<comment type="subcellular location">
    <subcellularLocation>
        <location evidence="1">Cell envelope</location>
    </subcellularLocation>
</comment>
<keyword evidence="3" id="KW-1015">Disulfide bond</keyword>
<proteinExistence type="inferred from homology"/>
<dbReference type="Proteomes" id="UP001287286">
    <property type="component" value="Unassembled WGS sequence"/>
</dbReference>
<dbReference type="EMBL" id="LCWV01000001">
    <property type="protein sequence ID" value="PWI76786.1"/>
    <property type="molecule type" value="Genomic_DNA"/>
</dbReference>
<evidence type="ECO:0000256" key="1">
    <source>
        <dbReference type="ARBA" id="ARBA00004196"/>
    </source>
</evidence>
<reference evidence="6 7" key="2">
    <citation type="journal article" date="2016" name="Front. Microbiol.">
        <title>Genome and transcriptome sequences reveal the specific parasitism of the nematophagous Purpureocillium lilacinum 36-1.</title>
        <authorList>
            <person name="Xie J."/>
            <person name="Li S."/>
            <person name="Mo C."/>
            <person name="Xiao X."/>
            <person name="Peng D."/>
            <person name="Wang G."/>
            <person name="Xiao Y."/>
        </authorList>
    </citation>
    <scope>NUCLEOTIDE SEQUENCE [LARGE SCALE GENOMIC DNA]</scope>
    <source>
        <strain evidence="6 7">36-1</strain>
    </source>
</reference>
<feature type="signal peptide" evidence="4">
    <location>
        <begin position="1"/>
        <end position="17"/>
    </location>
</feature>
<keyword evidence="8" id="KW-1185">Reference proteome</keyword>
<keyword evidence="4" id="KW-0732">Signal</keyword>